<evidence type="ECO:0000259" key="10">
    <source>
        <dbReference type="Pfam" id="PF02765"/>
    </source>
</evidence>
<evidence type="ECO:0000256" key="3">
    <source>
        <dbReference type="ARBA" id="ARBA00008442"/>
    </source>
</evidence>
<evidence type="ECO:0000256" key="4">
    <source>
        <dbReference type="ARBA" id="ARBA00015253"/>
    </source>
</evidence>
<dbReference type="AlphaFoldDB" id="A0AAD9I640"/>
<keyword evidence="7" id="KW-0238">DNA-binding</keyword>
<feature type="region of interest" description="Disordered" evidence="9">
    <location>
        <begin position="91"/>
        <end position="111"/>
    </location>
</feature>
<dbReference type="Proteomes" id="UP001217918">
    <property type="component" value="Unassembled WGS sequence"/>
</dbReference>
<evidence type="ECO:0000256" key="6">
    <source>
        <dbReference type="ARBA" id="ARBA00022895"/>
    </source>
</evidence>
<feature type="compositionally biased region" description="Basic and acidic residues" evidence="9">
    <location>
        <begin position="583"/>
        <end position="599"/>
    </location>
</feature>
<dbReference type="Pfam" id="PF16686">
    <property type="entry name" value="POT1PC"/>
    <property type="match status" value="1"/>
</dbReference>
<dbReference type="InterPro" id="IPR012340">
    <property type="entry name" value="NA-bd_OB-fold"/>
</dbReference>
<feature type="compositionally biased region" description="Basic and acidic residues" evidence="9">
    <location>
        <begin position="330"/>
        <end position="340"/>
    </location>
</feature>
<accession>A0AAD9I640</accession>
<dbReference type="PANTHER" id="PTHR14513:SF0">
    <property type="entry name" value="PROTECTION OF TELOMERES PROTEIN 1"/>
    <property type="match status" value="1"/>
</dbReference>
<dbReference type="InterPro" id="IPR028389">
    <property type="entry name" value="POT1"/>
</dbReference>
<keyword evidence="13" id="KW-1185">Reference proteome</keyword>
<reference evidence="12" key="1">
    <citation type="journal article" date="2023" name="Mol. Plant Microbe Interact.">
        <title>Elucidating the Obligate Nature and Biological Capacity of an Invasive Fungal Corn Pathogen.</title>
        <authorList>
            <person name="MacCready J.S."/>
            <person name="Roggenkamp E.M."/>
            <person name="Gdanetz K."/>
            <person name="Chilvers M.I."/>
        </authorList>
    </citation>
    <scope>NUCLEOTIDE SEQUENCE</scope>
    <source>
        <strain evidence="12">PM02</strain>
    </source>
</reference>
<evidence type="ECO:0000313" key="12">
    <source>
        <dbReference type="EMBL" id="KAK2071711.1"/>
    </source>
</evidence>
<protein>
    <recommendedName>
        <fullName evidence="4">Protection of telomeres protein 1</fullName>
    </recommendedName>
</protein>
<dbReference type="InterPro" id="IPR011564">
    <property type="entry name" value="Telomer_end-bd_POT1/Cdc13"/>
</dbReference>
<feature type="region of interest" description="Disordered" evidence="9">
    <location>
        <begin position="308"/>
        <end position="383"/>
    </location>
</feature>
<name>A0AAD9I640_9PEZI</name>
<comment type="subcellular location">
    <subcellularLocation>
        <location evidence="2">Chromosome</location>
        <location evidence="2">Telomere</location>
    </subcellularLocation>
    <subcellularLocation>
        <location evidence="1">Nucleus</location>
    </subcellularLocation>
</comment>
<dbReference type="EMBL" id="JAQQPM010000005">
    <property type="protein sequence ID" value="KAK2071711.1"/>
    <property type="molecule type" value="Genomic_DNA"/>
</dbReference>
<dbReference type="InterPro" id="IPR032042">
    <property type="entry name" value="POT1PC"/>
</dbReference>
<evidence type="ECO:0000256" key="8">
    <source>
        <dbReference type="ARBA" id="ARBA00023242"/>
    </source>
</evidence>
<evidence type="ECO:0000256" key="5">
    <source>
        <dbReference type="ARBA" id="ARBA00022454"/>
    </source>
</evidence>
<feature type="region of interest" description="Disordered" evidence="9">
    <location>
        <begin position="483"/>
        <end position="507"/>
    </location>
</feature>
<dbReference type="GO" id="GO:0032210">
    <property type="term" value="P:regulation of telomere maintenance via telomerase"/>
    <property type="evidence" value="ECO:0007669"/>
    <property type="project" value="TreeGrafter"/>
</dbReference>
<keyword evidence="5" id="KW-0158">Chromosome</keyword>
<evidence type="ECO:0000256" key="2">
    <source>
        <dbReference type="ARBA" id="ARBA00004574"/>
    </source>
</evidence>
<dbReference type="GO" id="GO:0016233">
    <property type="term" value="P:telomere capping"/>
    <property type="evidence" value="ECO:0007669"/>
    <property type="project" value="TreeGrafter"/>
</dbReference>
<dbReference type="GO" id="GO:0010521">
    <property type="term" value="F:telomerase inhibitor activity"/>
    <property type="evidence" value="ECO:0007669"/>
    <property type="project" value="TreeGrafter"/>
</dbReference>
<feature type="domain" description="Telomeric single stranded DNA binding POT1/Cdc13" evidence="10">
    <location>
        <begin position="1"/>
        <end position="91"/>
    </location>
</feature>
<proteinExistence type="inferred from homology"/>
<dbReference type="PANTHER" id="PTHR14513">
    <property type="entry name" value="PROTECTION OF TELOMERES 1"/>
    <property type="match status" value="1"/>
</dbReference>
<feature type="region of interest" description="Disordered" evidence="9">
    <location>
        <begin position="583"/>
        <end position="634"/>
    </location>
</feature>
<dbReference type="GO" id="GO:0098505">
    <property type="term" value="F:G-rich strand telomeric DNA binding"/>
    <property type="evidence" value="ECO:0007669"/>
    <property type="project" value="TreeGrafter"/>
</dbReference>
<comment type="caution">
    <text evidence="12">The sequence shown here is derived from an EMBL/GenBank/DDBJ whole genome shotgun (WGS) entry which is preliminary data.</text>
</comment>
<sequence length="680" mass="76946">MVSIIGLVKDFRQPIPVKASDYKAAITLFDASTQDDSRAIDINIFRPLAEMPDVSAGDVVMLTQAKVQNYRGMVSLITNFQTALHVYDASKMPKPPESAKPALKSRKGKVRGRSPVDKEHEYVSYVYHNVDKYDVPDLEEFQQRSAASIGGRQKFSLLKDARDGIFISFIGRLAKDPYDEGDKLTLWVSDYTENQAFFRHTFEGVQSLRNDPYGYTSHENNTATQKWVGPFGKRSIQITCYEPHAGYLRDEQVGAGQWLFLRNVQIKLGHNGANLEDSIDPRFKDAVRRWRAYEKVKKAELRSIQKAQEVGAQRRAQVGEPKAAGKKKRPDLDVSHAGDGKKRRRDILEDENPTPQHSDSDRGSEANTTSPRPKKSNSKKRRKALRAELARKEKEEQEHIEEMLGLNQNIKCENVCRGPTRVATMQETSFYEATNQQGQKIRLALPFHNRKYIANVRVVDFIPGKLEDFAKSRRVTEYDNILSDSSDSSASASSASNPDDSDSHDAPAGKLRWEWRFMLQLEDALPVPRAKGAAAQRIWVVVDDLEAQCLTDLDASDLRADPDKLATLRERLFTLWGDLEEHKARQQQDRDAAAEERRQPGRVPARSVLGHRGRADEPPPSSDDRAGTPPARAVSNKPFACCIKQYGKRVREADAEKMDAGEGYRWQRLYMMFGTKINIE</sequence>
<evidence type="ECO:0000256" key="7">
    <source>
        <dbReference type="ARBA" id="ARBA00023125"/>
    </source>
</evidence>
<evidence type="ECO:0000259" key="11">
    <source>
        <dbReference type="Pfam" id="PF16686"/>
    </source>
</evidence>
<dbReference type="SUPFAM" id="SSF50249">
    <property type="entry name" value="Nucleic acid-binding proteins"/>
    <property type="match status" value="2"/>
</dbReference>
<feature type="compositionally biased region" description="Basic residues" evidence="9">
    <location>
        <begin position="372"/>
        <end position="383"/>
    </location>
</feature>
<dbReference type="FunFam" id="2.40.50.140:FF:000303">
    <property type="entry name" value="Protection of telomeres protein 1"/>
    <property type="match status" value="1"/>
</dbReference>
<keyword evidence="8" id="KW-0539">Nucleus</keyword>
<keyword evidence="6" id="KW-0779">Telomere</keyword>
<gene>
    <name evidence="12" type="ORF">P8C59_006115</name>
</gene>
<dbReference type="GO" id="GO:0000783">
    <property type="term" value="C:nuclear telomere cap complex"/>
    <property type="evidence" value="ECO:0007669"/>
    <property type="project" value="TreeGrafter"/>
</dbReference>
<feature type="compositionally biased region" description="Low complexity" evidence="9">
    <location>
        <begin position="483"/>
        <end position="498"/>
    </location>
</feature>
<evidence type="ECO:0000256" key="9">
    <source>
        <dbReference type="SAM" id="MobiDB-lite"/>
    </source>
</evidence>
<comment type="similarity">
    <text evidence="3">Belongs to the telombin family.</text>
</comment>
<feature type="compositionally biased region" description="Basic and acidic residues" evidence="9">
    <location>
        <begin position="613"/>
        <end position="626"/>
    </location>
</feature>
<feature type="domain" description="Protection of telomeres protein 1 ssDNA-binding" evidence="11">
    <location>
        <begin position="157"/>
        <end position="276"/>
    </location>
</feature>
<evidence type="ECO:0000313" key="13">
    <source>
        <dbReference type="Proteomes" id="UP001217918"/>
    </source>
</evidence>
<dbReference type="Gene3D" id="2.40.50.140">
    <property type="entry name" value="Nucleic acid-binding proteins"/>
    <property type="match status" value="2"/>
</dbReference>
<organism evidence="12 13">
    <name type="scientific">Phyllachora maydis</name>
    <dbReference type="NCBI Taxonomy" id="1825666"/>
    <lineage>
        <taxon>Eukaryota</taxon>
        <taxon>Fungi</taxon>
        <taxon>Dikarya</taxon>
        <taxon>Ascomycota</taxon>
        <taxon>Pezizomycotina</taxon>
        <taxon>Sordariomycetes</taxon>
        <taxon>Sordariomycetidae</taxon>
        <taxon>Phyllachorales</taxon>
        <taxon>Phyllachoraceae</taxon>
        <taxon>Phyllachora</taxon>
    </lineage>
</organism>
<evidence type="ECO:0000256" key="1">
    <source>
        <dbReference type="ARBA" id="ARBA00004123"/>
    </source>
</evidence>
<dbReference type="Pfam" id="PF02765">
    <property type="entry name" value="POT1"/>
    <property type="match status" value="1"/>
</dbReference>